<dbReference type="AlphaFoldDB" id="A0A090LJJ0"/>
<dbReference type="Proteomes" id="UP000035682">
    <property type="component" value="Unplaced"/>
</dbReference>
<dbReference type="GeneID" id="36382249"/>
<evidence type="ECO:0000313" key="3">
    <source>
        <dbReference type="Proteomes" id="UP000035682"/>
    </source>
</evidence>
<gene>
    <name evidence="2 4 5" type="ORF">SRAE_2000452400</name>
</gene>
<accession>A0A090LJJ0</accession>
<feature type="transmembrane region" description="Helical" evidence="1">
    <location>
        <begin position="29"/>
        <end position="53"/>
    </location>
</feature>
<dbReference type="OrthoDB" id="4062651at2759"/>
<dbReference type="WBParaSite" id="SRAE_2000452400.1">
    <property type="protein sequence ID" value="SRAE_2000452400.1"/>
    <property type="gene ID" value="WBGene00264756"/>
</dbReference>
<dbReference type="WormBase" id="SRAE_2000452400">
    <property type="protein sequence ID" value="SRP00325"/>
    <property type="gene ID" value="WBGene00264756"/>
</dbReference>
<name>A0A090LJJ0_STRRB</name>
<evidence type="ECO:0000313" key="4">
    <source>
        <dbReference type="WBParaSite" id="SRAE_2000452400.1"/>
    </source>
</evidence>
<evidence type="ECO:0000313" key="5">
    <source>
        <dbReference type="WormBase" id="SRAE_2000452400"/>
    </source>
</evidence>
<reference evidence="2 3" key="1">
    <citation type="submission" date="2014-09" db="EMBL/GenBank/DDBJ databases">
        <authorList>
            <person name="Martin A.A."/>
        </authorList>
    </citation>
    <scope>NUCLEOTIDE SEQUENCE</scope>
    <source>
        <strain evidence="3">ED321</strain>
        <strain evidence="2">ED321 Heterogonic</strain>
    </source>
</reference>
<dbReference type="EMBL" id="LN609529">
    <property type="protein sequence ID" value="CEF69878.1"/>
    <property type="molecule type" value="Genomic_DNA"/>
</dbReference>
<protein>
    <submittedName>
        <fullName evidence="2 4">Uncharacterized protein</fullName>
    </submittedName>
</protein>
<dbReference type="CTD" id="36382249"/>
<sequence length="276" mass="32400">MKSYIQLESVNSLNEISEKDKFILKKIKALLILFFVSACMLTLFIFSQALFILKKEDIIKNLLRNNATIVNNEWRFTFNESNNIIGNCEIFKNLSLSNEEFIGKSSKEYIKIGNDKILKRINLEGKKFTDCLLKYPRSINFQKFCLEQLSFSLINDIANALKNQIGKKETTVVAYCIPKDYLNSLDKIYLLETVGKNTFTMKSNILDYFTNYPVKTSNQYTNCKFFEYFIKTYSVFNENVKENMKDKLRNIKYIKEELNKICFSNTNNNIVKNKKK</sequence>
<keyword evidence="3" id="KW-1185">Reference proteome</keyword>
<evidence type="ECO:0000313" key="2">
    <source>
        <dbReference type="EMBL" id="CEF69878.1"/>
    </source>
</evidence>
<organism evidence="2">
    <name type="scientific">Strongyloides ratti</name>
    <name type="common">Parasitic roundworm</name>
    <dbReference type="NCBI Taxonomy" id="34506"/>
    <lineage>
        <taxon>Eukaryota</taxon>
        <taxon>Metazoa</taxon>
        <taxon>Ecdysozoa</taxon>
        <taxon>Nematoda</taxon>
        <taxon>Chromadorea</taxon>
        <taxon>Rhabditida</taxon>
        <taxon>Tylenchina</taxon>
        <taxon>Panagrolaimomorpha</taxon>
        <taxon>Strongyloidoidea</taxon>
        <taxon>Strongyloididae</taxon>
        <taxon>Strongyloides</taxon>
    </lineage>
</organism>
<dbReference type="RefSeq" id="XP_024509077.1">
    <property type="nucleotide sequence ID" value="XM_024643404.1"/>
</dbReference>
<keyword evidence="1" id="KW-0472">Membrane</keyword>
<keyword evidence="1" id="KW-0812">Transmembrane</keyword>
<evidence type="ECO:0000256" key="1">
    <source>
        <dbReference type="SAM" id="Phobius"/>
    </source>
</evidence>
<reference evidence="4" key="2">
    <citation type="submission" date="2020-12" db="UniProtKB">
        <authorList>
            <consortium name="WormBaseParasite"/>
        </authorList>
    </citation>
    <scope>IDENTIFICATION</scope>
</reference>
<keyword evidence="1" id="KW-1133">Transmembrane helix</keyword>
<proteinExistence type="predicted"/>